<evidence type="ECO:0000256" key="1">
    <source>
        <dbReference type="ARBA" id="ARBA00022603"/>
    </source>
</evidence>
<protein>
    <submittedName>
        <fullName evidence="4">Methyltransferase ptaI</fullName>
    </submittedName>
</protein>
<dbReference type="Pfam" id="PF08242">
    <property type="entry name" value="Methyltransf_12"/>
    <property type="match status" value="1"/>
</dbReference>
<dbReference type="PANTHER" id="PTHR44942">
    <property type="entry name" value="METHYLTRANSF_11 DOMAIN-CONTAINING PROTEIN"/>
    <property type="match status" value="1"/>
</dbReference>
<dbReference type="Proteomes" id="UP000785200">
    <property type="component" value="Unassembled WGS sequence"/>
</dbReference>
<evidence type="ECO:0000313" key="5">
    <source>
        <dbReference type="Proteomes" id="UP000785200"/>
    </source>
</evidence>
<keyword evidence="2" id="KW-0808">Transferase</keyword>
<dbReference type="GO" id="GO:0008168">
    <property type="term" value="F:methyltransferase activity"/>
    <property type="evidence" value="ECO:0007669"/>
    <property type="project" value="UniProtKB-KW"/>
</dbReference>
<dbReference type="InterPro" id="IPR029063">
    <property type="entry name" value="SAM-dependent_MTases_sf"/>
</dbReference>
<evidence type="ECO:0000256" key="2">
    <source>
        <dbReference type="ARBA" id="ARBA00022679"/>
    </source>
</evidence>
<accession>A0A9P7AYT5</accession>
<feature type="domain" description="Methyltransferase type 12" evidence="3">
    <location>
        <begin position="60"/>
        <end position="158"/>
    </location>
</feature>
<dbReference type="CDD" id="cd02440">
    <property type="entry name" value="AdoMet_MTases"/>
    <property type="match status" value="1"/>
</dbReference>
<dbReference type="InterPro" id="IPR013217">
    <property type="entry name" value="Methyltransf_12"/>
</dbReference>
<comment type="caution">
    <text evidence="4">The sequence shown here is derived from an EMBL/GenBank/DDBJ whole genome shotgun (WGS) entry which is preliminary data.</text>
</comment>
<name>A0A9P7AYT5_9HELO</name>
<dbReference type="PANTHER" id="PTHR44942:SF4">
    <property type="entry name" value="METHYLTRANSFERASE TYPE 11 DOMAIN-CONTAINING PROTEIN"/>
    <property type="match status" value="1"/>
</dbReference>
<evidence type="ECO:0000313" key="4">
    <source>
        <dbReference type="EMBL" id="KAG0650369.1"/>
    </source>
</evidence>
<dbReference type="OrthoDB" id="10027013at2759"/>
<dbReference type="EMBL" id="VNKQ01000006">
    <property type="protein sequence ID" value="KAG0650369.1"/>
    <property type="molecule type" value="Genomic_DNA"/>
</dbReference>
<keyword evidence="1 4" id="KW-0489">Methyltransferase</keyword>
<dbReference type="GO" id="GO:0032259">
    <property type="term" value="P:methylation"/>
    <property type="evidence" value="ECO:0007669"/>
    <property type="project" value="UniProtKB-KW"/>
</dbReference>
<sequence length="335" mass="37046">MSSTRTQELETPFTSAVLESDVSFWRSYIAARPSPDESFFQLINKYHQSHGESKTALAHDVGTGPGNIAERLLAYYDHVVGSDLNDQALAAAPALIPPELYQRTTFIKSPAESLASGILPGVIGRGQTDLITVSECIPLLDAPKALEAFHALLRPAGTVAIYFYGRCIFTDGDTTALNAIYDRIATLICTFLLPFKGTPGFPFHVRGAEALVSYLDNIAIPPESWESVERHKWNSYVPLLFNSKDGYDFEFEPVDRRGEGEKTIEVNDPKYWAKEWGVEEVKAYLGSVYPNYKKKAGTRYGEVEELLAQLREALGGGESKKKVTFPVALILATKK</sequence>
<reference evidence="4" key="1">
    <citation type="submission" date="2019-07" db="EMBL/GenBank/DDBJ databases">
        <title>Hyphodiscus hymeniophilus genome sequencing and assembly.</title>
        <authorList>
            <person name="Kramer G."/>
            <person name="Nodwell J."/>
        </authorList>
    </citation>
    <scope>NUCLEOTIDE SEQUENCE</scope>
    <source>
        <strain evidence="4">ATCC 34498</strain>
    </source>
</reference>
<proteinExistence type="predicted"/>
<organism evidence="4 5">
    <name type="scientific">Hyphodiscus hymeniophilus</name>
    <dbReference type="NCBI Taxonomy" id="353542"/>
    <lineage>
        <taxon>Eukaryota</taxon>
        <taxon>Fungi</taxon>
        <taxon>Dikarya</taxon>
        <taxon>Ascomycota</taxon>
        <taxon>Pezizomycotina</taxon>
        <taxon>Leotiomycetes</taxon>
        <taxon>Helotiales</taxon>
        <taxon>Hyphodiscaceae</taxon>
        <taxon>Hyphodiscus</taxon>
    </lineage>
</organism>
<dbReference type="SUPFAM" id="SSF53335">
    <property type="entry name" value="S-adenosyl-L-methionine-dependent methyltransferases"/>
    <property type="match status" value="1"/>
</dbReference>
<dbReference type="InterPro" id="IPR051052">
    <property type="entry name" value="Diverse_substrate_MTase"/>
</dbReference>
<keyword evidence="5" id="KW-1185">Reference proteome</keyword>
<dbReference type="Gene3D" id="3.40.50.150">
    <property type="entry name" value="Vaccinia Virus protein VP39"/>
    <property type="match status" value="1"/>
</dbReference>
<dbReference type="AlphaFoldDB" id="A0A9P7AYT5"/>
<evidence type="ECO:0000259" key="3">
    <source>
        <dbReference type="Pfam" id="PF08242"/>
    </source>
</evidence>
<gene>
    <name evidence="4" type="ORF">D0Z07_3384</name>
</gene>